<dbReference type="AlphaFoldDB" id="F2U2P0"/>
<feature type="compositionally biased region" description="Gly residues" evidence="1">
    <location>
        <begin position="397"/>
        <end position="428"/>
    </location>
</feature>
<sequence>MVVVVVLFGLASFGHVVYLRLRPEIRRTLRFPPLPPASTPYPPLPVIEDLEVLVDFFRTSLDDVAEDTTKSLCVAASYSFGWTLVGDRNFRLARTAGMALGLGAYMGCDRLGDAIGDRAADLITSTMTMLGYVPPLPEPKREKNFSLLSRVADDAMEDSFKLVCLWSHIMIGGLLGDNLIVNTFGMQSTSLNWAIRLGVPAAKYNLCNIYADYLGEWVHYHIGHMTQSWSPQLRIASITTTTSSSSSDTTHAHGPSLLTGACSSSGSCGNRNSRHHSAHGGGGGDGAQCGRYGGDCMAGHDGGNGGSRRDSRAVDVCGSPSFTTWLCSWWTLVWEWLEWLLPWSQPPANGLTHAPTPRRGAATATVAATASTVRTREERLRAAQELLQRYSRPRHGGSSGGGGGSSDDSDGGGGDGSDGGDACGIGERGAGDTLDEGTTSTARGGGAADAHPDGVRV</sequence>
<dbReference type="GeneID" id="16076651"/>
<keyword evidence="3" id="KW-1185">Reference proteome</keyword>
<dbReference type="EMBL" id="GL832960">
    <property type="protein sequence ID" value="EGD81884.1"/>
    <property type="molecule type" value="Genomic_DNA"/>
</dbReference>
<reference evidence="2" key="1">
    <citation type="submission" date="2009-08" db="EMBL/GenBank/DDBJ databases">
        <title>Annotation of Salpingoeca rosetta.</title>
        <authorList>
            <consortium name="The Broad Institute Genome Sequencing Platform"/>
            <person name="Russ C."/>
            <person name="Cuomo C."/>
            <person name="Burger G."/>
            <person name="Gray M.W."/>
            <person name="Holland P.W.H."/>
            <person name="King N."/>
            <person name="Lang F.B.F."/>
            <person name="Roger A.J."/>
            <person name="Ruiz-Trillo I."/>
            <person name="Young S.K."/>
            <person name="Zeng Q."/>
            <person name="Gargeya S."/>
            <person name="Alvarado L."/>
            <person name="Berlin A."/>
            <person name="Chapman S.B."/>
            <person name="Chen Z."/>
            <person name="Freedman E."/>
            <person name="Gellesch M."/>
            <person name="Goldberg J."/>
            <person name="Griggs A."/>
            <person name="Gujja S."/>
            <person name="Heilman E."/>
            <person name="Heiman D."/>
            <person name="Howarth C."/>
            <person name="Mehta T."/>
            <person name="Neiman D."/>
            <person name="Pearson M."/>
            <person name="Roberts A."/>
            <person name="Saif S."/>
            <person name="Shea T."/>
            <person name="Shenoy N."/>
            <person name="Sisk P."/>
            <person name="Stolte C."/>
            <person name="Sykes S."/>
            <person name="White J."/>
            <person name="Yandava C."/>
            <person name="Haas B."/>
            <person name="Nusbaum C."/>
            <person name="Birren B."/>
        </authorList>
    </citation>
    <scope>NUCLEOTIDE SEQUENCE [LARGE SCALE GENOMIC DNA]</scope>
    <source>
        <strain evidence="2">ATCC 50818</strain>
    </source>
</reference>
<dbReference type="OrthoDB" id="10672926at2759"/>
<evidence type="ECO:0000313" key="2">
    <source>
        <dbReference type="EMBL" id="EGD81884.1"/>
    </source>
</evidence>
<accession>F2U2P0</accession>
<dbReference type="RefSeq" id="XP_004996067.1">
    <property type="nucleotide sequence ID" value="XM_004996010.1"/>
</dbReference>
<organism evidence="3">
    <name type="scientific">Salpingoeca rosetta (strain ATCC 50818 / BSB-021)</name>
    <dbReference type="NCBI Taxonomy" id="946362"/>
    <lineage>
        <taxon>Eukaryota</taxon>
        <taxon>Choanoflagellata</taxon>
        <taxon>Craspedida</taxon>
        <taxon>Salpingoecidae</taxon>
        <taxon>Salpingoeca</taxon>
    </lineage>
</organism>
<evidence type="ECO:0000313" key="3">
    <source>
        <dbReference type="Proteomes" id="UP000007799"/>
    </source>
</evidence>
<feature type="region of interest" description="Disordered" evidence="1">
    <location>
        <begin position="351"/>
        <end position="375"/>
    </location>
</feature>
<dbReference type="InParanoid" id="F2U2P0"/>
<dbReference type="Proteomes" id="UP000007799">
    <property type="component" value="Unassembled WGS sequence"/>
</dbReference>
<dbReference type="eggNOG" id="ENOG502T2G1">
    <property type="taxonomic scope" value="Eukaryota"/>
</dbReference>
<feature type="region of interest" description="Disordered" evidence="1">
    <location>
        <begin position="387"/>
        <end position="457"/>
    </location>
</feature>
<dbReference type="KEGG" id="sre:PTSG_02570"/>
<protein>
    <submittedName>
        <fullName evidence="2">Uncharacterized protein</fullName>
    </submittedName>
</protein>
<proteinExistence type="predicted"/>
<evidence type="ECO:0000256" key="1">
    <source>
        <dbReference type="SAM" id="MobiDB-lite"/>
    </source>
</evidence>
<name>F2U2P0_SALR5</name>
<feature type="compositionally biased region" description="Low complexity" evidence="1">
    <location>
        <begin position="352"/>
        <end position="373"/>
    </location>
</feature>
<gene>
    <name evidence="2" type="ORF">PTSG_02570</name>
</gene>